<dbReference type="InterPro" id="IPR036770">
    <property type="entry name" value="Ankyrin_rpt-contain_sf"/>
</dbReference>
<dbReference type="AlphaFoldDB" id="A0A4W3IVB6"/>
<dbReference type="SMART" id="SM00248">
    <property type="entry name" value="ANK"/>
    <property type="match status" value="3"/>
</dbReference>
<evidence type="ECO:0000256" key="1">
    <source>
        <dbReference type="ARBA" id="ARBA00022737"/>
    </source>
</evidence>
<evidence type="ECO:0000313" key="6">
    <source>
        <dbReference type="Proteomes" id="UP000314986"/>
    </source>
</evidence>
<reference evidence="6" key="2">
    <citation type="journal article" date="2007" name="PLoS Biol.">
        <title>Survey sequencing and comparative analysis of the elephant shark (Callorhinchus milii) genome.</title>
        <authorList>
            <person name="Venkatesh B."/>
            <person name="Kirkness E.F."/>
            <person name="Loh Y.H."/>
            <person name="Halpern A.L."/>
            <person name="Lee A.P."/>
            <person name="Johnson J."/>
            <person name="Dandona N."/>
            <person name="Viswanathan L.D."/>
            <person name="Tay A."/>
            <person name="Venter J.C."/>
            <person name="Strausberg R.L."/>
            <person name="Brenner S."/>
        </authorList>
    </citation>
    <scope>NUCLEOTIDE SEQUENCE [LARGE SCALE GENOMIC DNA]</scope>
</reference>
<feature type="repeat" description="ANK" evidence="3">
    <location>
        <begin position="144"/>
        <end position="166"/>
    </location>
</feature>
<dbReference type="GeneTree" id="ENSGT00500000044852"/>
<dbReference type="PROSITE" id="PS50297">
    <property type="entry name" value="ANK_REP_REGION"/>
    <property type="match status" value="2"/>
</dbReference>
<protein>
    <submittedName>
        <fullName evidence="5">Ankyrin repeat domain 33Ab</fullName>
    </submittedName>
</protein>
<dbReference type="InterPro" id="IPR002110">
    <property type="entry name" value="Ankyrin_rpt"/>
</dbReference>
<dbReference type="Ensembl" id="ENSCMIT00000031792.1">
    <property type="protein sequence ID" value="ENSCMIP00000031316.1"/>
    <property type="gene ID" value="ENSCMIG00000013449.1"/>
</dbReference>
<dbReference type="PANTHER" id="PTHR24173">
    <property type="entry name" value="ANKYRIN REPEAT CONTAINING"/>
    <property type="match status" value="1"/>
</dbReference>
<keyword evidence="1" id="KW-0677">Repeat</keyword>
<sequence>MTEETPTWGQRGEKARAGLPGPVCPHCPALGCAEESDDIPSCSGDPDEVSETVSNLSEDLDFPDYERSESSIPSDSRTLYALCVGNASRELRDRLVCGVSEQEVKELDSNGRNGLMISCYEGFVDIVNTLDKCPGIDINHQDHDGNTALMIAAQAGHATIVSHLLNYYSGAELEMRDGRGFTALMKAAIQGRAECVAALIMAGADVEAVDVYRGKTAREWALLTGRYETSLRIKRLLQRPCPDQLMDTYVPEWPELKEMVAIRSRREKILQRLCSFFTLNFPCGPEDNGAMDQLVRMTTSLASPFLTTGCCTVSPGTPPQVGKRCQAVPDILLNTSSLHTPRGVTSFPSSRTKQRNSIVPTDCVPQIFLVKASPPTCRREKEKRQRKTKNRQLLQLPKWKYKELKEEKKKAEALREEMREKEKERKERKGK</sequence>
<dbReference type="OMA" id="RPQVPKI"/>
<feature type="region of interest" description="Disordered" evidence="4">
    <location>
        <begin position="406"/>
        <end position="431"/>
    </location>
</feature>
<proteinExistence type="predicted"/>
<evidence type="ECO:0000256" key="3">
    <source>
        <dbReference type="PROSITE-ProRule" id="PRU00023"/>
    </source>
</evidence>
<keyword evidence="2 3" id="KW-0040">ANK repeat</keyword>
<evidence type="ECO:0000256" key="4">
    <source>
        <dbReference type="SAM" id="MobiDB-lite"/>
    </source>
</evidence>
<dbReference type="PANTHER" id="PTHR24173:SF29">
    <property type="entry name" value="PHOTORECEPTOR ANKYRIN REPEAT PROTEIN"/>
    <property type="match status" value="1"/>
</dbReference>
<gene>
    <name evidence="5" type="primary">LOC103189513</name>
</gene>
<dbReference type="Gene3D" id="1.25.40.20">
    <property type="entry name" value="Ankyrin repeat-containing domain"/>
    <property type="match status" value="1"/>
</dbReference>
<organism evidence="5 6">
    <name type="scientific">Callorhinchus milii</name>
    <name type="common">Ghost shark</name>
    <dbReference type="NCBI Taxonomy" id="7868"/>
    <lineage>
        <taxon>Eukaryota</taxon>
        <taxon>Metazoa</taxon>
        <taxon>Chordata</taxon>
        <taxon>Craniata</taxon>
        <taxon>Vertebrata</taxon>
        <taxon>Chondrichthyes</taxon>
        <taxon>Holocephali</taxon>
        <taxon>Chimaeriformes</taxon>
        <taxon>Callorhinchidae</taxon>
        <taxon>Callorhinchus</taxon>
    </lineage>
</organism>
<feature type="repeat" description="ANK" evidence="3">
    <location>
        <begin position="179"/>
        <end position="211"/>
    </location>
</feature>
<reference evidence="5" key="4">
    <citation type="submission" date="2025-08" db="UniProtKB">
        <authorList>
            <consortium name="Ensembl"/>
        </authorList>
    </citation>
    <scope>IDENTIFICATION</scope>
</reference>
<reference evidence="6" key="1">
    <citation type="journal article" date="2006" name="Science">
        <title>Ancient noncoding elements conserved in the human genome.</title>
        <authorList>
            <person name="Venkatesh B."/>
            <person name="Kirkness E.F."/>
            <person name="Loh Y.H."/>
            <person name="Halpern A.L."/>
            <person name="Lee A.P."/>
            <person name="Johnson J."/>
            <person name="Dandona N."/>
            <person name="Viswanathan L.D."/>
            <person name="Tay A."/>
            <person name="Venter J.C."/>
            <person name="Strausberg R.L."/>
            <person name="Brenner S."/>
        </authorList>
    </citation>
    <scope>NUCLEOTIDE SEQUENCE [LARGE SCALE GENOMIC DNA]</scope>
</reference>
<dbReference type="SUPFAM" id="SSF48403">
    <property type="entry name" value="Ankyrin repeat"/>
    <property type="match status" value="1"/>
</dbReference>
<feature type="region of interest" description="Disordered" evidence="4">
    <location>
        <begin position="376"/>
        <end position="395"/>
    </location>
</feature>
<reference evidence="5" key="5">
    <citation type="submission" date="2025-09" db="UniProtKB">
        <authorList>
            <consortium name="Ensembl"/>
        </authorList>
    </citation>
    <scope>IDENTIFICATION</scope>
</reference>
<reference evidence="6" key="3">
    <citation type="journal article" date="2014" name="Nature">
        <title>Elephant shark genome provides unique insights into gnathostome evolution.</title>
        <authorList>
            <consortium name="International Elephant Shark Genome Sequencing Consortium"/>
            <person name="Venkatesh B."/>
            <person name="Lee A.P."/>
            <person name="Ravi V."/>
            <person name="Maurya A.K."/>
            <person name="Lian M.M."/>
            <person name="Swann J.B."/>
            <person name="Ohta Y."/>
            <person name="Flajnik M.F."/>
            <person name="Sutoh Y."/>
            <person name="Kasahara M."/>
            <person name="Hoon S."/>
            <person name="Gangu V."/>
            <person name="Roy S.W."/>
            <person name="Irimia M."/>
            <person name="Korzh V."/>
            <person name="Kondrychyn I."/>
            <person name="Lim Z.W."/>
            <person name="Tay B.H."/>
            <person name="Tohari S."/>
            <person name="Kong K.W."/>
            <person name="Ho S."/>
            <person name="Lorente-Galdos B."/>
            <person name="Quilez J."/>
            <person name="Marques-Bonet T."/>
            <person name="Raney B.J."/>
            <person name="Ingham P.W."/>
            <person name="Tay A."/>
            <person name="Hillier L.W."/>
            <person name="Minx P."/>
            <person name="Boehm T."/>
            <person name="Wilson R.K."/>
            <person name="Brenner S."/>
            <person name="Warren W.C."/>
        </authorList>
    </citation>
    <scope>NUCLEOTIDE SEQUENCE [LARGE SCALE GENOMIC DNA]</scope>
</reference>
<dbReference type="Pfam" id="PF12796">
    <property type="entry name" value="Ank_2"/>
    <property type="match status" value="1"/>
</dbReference>
<evidence type="ECO:0000313" key="5">
    <source>
        <dbReference type="Ensembl" id="ENSCMIP00000031316.1"/>
    </source>
</evidence>
<dbReference type="STRING" id="7868.ENSCMIP00000031316"/>
<keyword evidence="6" id="KW-1185">Reference proteome</keyword>
<name>A0A4W3IVB6_CALMI</name>
<evidence type="ECO:0000256" key="2">
    <source>
        <dbReference type="ARBA" id="ARBA00023043"/>
    </source>
</evidence>
<dbReference type="Proteomes" id="UP000314986">
    <property type="component" value="Unassembled WGS sequence"/>
</dbReference>
<dbReference type="PROSITE" id="PS50088">
    <property type="entry name" value="ANK_REPEAT"/>
    <property type="match status" value="2"/>
</dbReference>
<dbReference type="InParanoid" id="A0A4W3IVB6"/>
<accession>A0A4W3IVB6</accession>